<comment type="caution">
    <text evidence="2">The sequence shown here is derived from an EMBL/GenBank/DDBJ whole genome shotgun (WGS) entry which is preliminary data.</text>
</comment>
<dbReference type="Proteomes" id="UP001139103">
    <property type="component" value="Unassembled WGS sequence"/>
</dbReference>
<protein>
    <recommendedName>
        <fullName evidence="4">Carboxypeptidase regulatory-like domain-containing protein</fullName>
    </recommendedName>
</protein>
<keyword evidence="3" id="KW-1185">Reference proteome</keyword>
<sequence>MRRKTQFLVTLVARLLLLFVLLSRAETLSHAMAQSEDEQSPAGRYVLHGNCVDQADLSPLAGIAVTLYEVAGMTGAPVEIAKTVSDAEGKFKFTGLVPERRDFALDRLRYDVVGRMPGWAIGKSFFNQINGEYVPTIRLTRETATLRGKVVDIDGQPIAGATVTPYFVNVRPMPEFLSATTDAEGRFQLDGIGIYSWSPTHVVPTHVAVRHPDYPPASGRTKKLPDDITVTMERGCVVQGKVVDSVTGGLADGVLVNAGSIAGGPSQWASTNAVGEFRMVIPEGNYTFRVEKHDRIGLALGETWCGAGQKIDLPPILLIRGGVIAGQVVHAKTGQPIVFTERGERLRLGLYGPSELNRQIAAPRSLVEVDANGRFELRAAPGDNFPYVLNHEANRMSWNTEKQSPVVVKEGETTDYNLLFEPPIASAEKMKDAEALIAELSKDPTERTAQILSAYRQYAHPFEDAEVWACMTRELIALGPQAVPQLIAELDATKHEGMLRRLGFALRAIGDPRAVPALIRAIPKTHVPTGSDCGLRIDSSELTALLRKYDLDEQDRGDWISYERPVGEICGALHKLTGQNFDDMALSSIHLSEDPRRAIMQQRRFDRHAQLWQSWWEQNWRTLTLDEQFATVGLKSEEKPIPPPMAELGPTAKYGNGRIGASLSPVSVQGRYNRHFLDLDTGYEPHPPAAFIKEGAKPTEAEVSAWAAEQGCDLICVPYPTDVGKSAVALKAIDMQVREISLTDARKIKHWIASGKLPEGRQVEDQFLVHYDPKTQRFVPGAESAFLYTTEEGCIGMITIGMPNGEETMIGLEDLNASDVLPRRATFDLREIIP</sequence>
<evidence type="ECO:0000256" key="1">
    <source>
        <dbReference type="SAM" id="SignalP"/>
    </source>
</evidence>
<dbReference type="SUPFAM" id="SSF49464">
    <property type="entry name" value="Carboxypeptidase regulatory domain-like"/>
    <property type="match status" value="1"/>
</dbReference>
<dbReference type="AlphaFoldDB" id="A0A9X1MT14"/>
<evidence type="ECO:0000313" key="2">
    <source>
        <dbReference type="EMBL" id="MCC9631965.1"/>
    </source>
</evidence>
<feature type="chain" id="PRO_5040843702" description="Carboxypeptidase regulatory-like domain-containing protein" evidence="1">
    <location>
        <begin position="26"/>
        <end position="834"/>
    </location>
</feature>
<organism evidence="2 3">
    <name type="scientific">Blastopirellula sediminis</name>
    <dbReference type="NCBI Taxonomy" id="2894196"/>
    <lineage>
        <taxon>Bacteria</taxon>
        <taxon>Pseudomonadati</taxon>
        <taxon>Planctomycetota</taxon>
        <taxon>Planctomycetia</taxon>
        <taxon>Pirellulales</taxon>
        <taxon>Pirellulaceae</taxon>
        <taxon>Blastopirellula</taxon>
    </lineage>
</organism>
<dbReference type="InterPro" id="IPR008969">
    <property type="entry name" value="CarboxyPept-like_regulatory"/>
</dbReference>
<dbReference type="EMBL" id="JAJKFT010000010">
    <property type="protein sequence ID" value="MCC9631965.1"/>
    <property type="molecule type" value="Genomic_DNA"/>
</dbReference>
<keyword evidence="1" id="KW-0732">Signal</keyword>
<reference evidence="2" key="1">
    <citation type="submission" date="2021-11" db="EMBL/GenBank/DDBJ databases">
        <title>Genome sequence.</title>
        <authorList>
            <person name="Sun Q."/>
        </authorList>
    </citation>
    <scope>NUCLEOTIDE SEQUENCE</scope>
    <source>
        <strain evidence="2">JC732</strain>
    </source>
</reference>
<accession>A0A9X1MT14</accession>
<evidence type="ECO:0008006" key="4">
    <source>
        <dbReference type="Google" id="ProtNLM"/>
    </source>
</evidence>
<dbReference type="RefSeq" id="WP_230224824.1">
    <property type="nucleotide sequence ID" value="NZ_JAJKFT010000010.1"/>
</dbReference>
<feature type="signal peptide" evidence="1">
    <location>
        <begin position="1"/>
        <end position="25"/>
    </location>
</feature>
<proteinExistence type="predicted"/>
<name>A0A9X1MT14_9BACT</name>
<evidence type="ECO:0000313" key="3">
    <source>
        <dbReference type="Proteomes" id="UP001139103"/>
    </source>
</evidence>
<gene>
    <name evidence="2" type="ORF">LOC68_26515</name>
</gene>